<dbReference type="GO" id="GO:0016779">
    <property type="term" value="F:nucleotidyltransferase activity"/>
    <property type="evidence" value="ECO:0007669"/>
    <property type="project" value="UniProtKB-KW"/>
</dbReference>
<dbReference type="PANTHER" id="PTHR43584:SF5">
    <property type="entry name" value="PROTEIN LICC"/>
    <property type="match status" value="1"/>
</dbReference>
<evidence type="ECO:0000259" key="4">
    <source>
        <dbReference type="Pfam" id="PF12804"/>
    </source>
</evidence>
<organism evidence="5 6">
    <name type="scientific">Gardnerella swidsinskii</name>
    <dbReference type="NCBI Taxonomy" id="2792979"/>
    <lineage>
        <taxon>Bacteria</taxon>
        <taxon>Bacillati</taxon>
        <taxon>Actinomycetota</taxon>
        <taxon>Actinomycetes</taxon>
        <taxon>Bifidobacteriales</taxon>
        <taxon>Bifidobacteriaceae</taxon>
        <taxon>Gardnerella</taxon>
    </lineage>
</organism>
<evidence type="ECO:0000256" key="2">
    <source>
        <dbReference type="ARBA" id="ARBA00022695"/>
    </source>
</evidence>
<reference evidence="5 6" key="1">
    <citation type="submission" date="2017-09" db="EMBL/GenBank/DDBJ databases">
        <title>Bacterial strain isolated from the female urinary microbiota.</title>
        <authorList>
            <person name="Thomas-White K."/>
            <person name="Kumar N."/>
            <person name="Forster S."/>
            <person name="Putonti C."/>
            <person name="Lawley T."/>
            <person name="Wolfe A.J."/>
        </authorList>
    </citation>
    <scope>NUCLEOTIDE SEQUENCE [LARGE SCALE GENOMIC DNA]</scope>
    <source>
        <strain evidence="5 6">UMB0411</strain>
    </source>
</reference>
<dbReference type="CDD" id="cd02523">
    <property type="entry name" value="PC_cytidylyltransferase"/>
    <property type="match status" value="1"/>
</dbReference>
<dbReference type="InterPro" id="IPR002575">
    <property type="entry name" value="Aminoglycoside_PTrfase"/>
</dbReference>
<dbReference type="SUPFAM" id="SSF56112">
    <property type="entry name" value="Protein kinase-like (PK-like)"/>
    <property type="match status" value="1"/>
</dbReference>
<dbReference type="GeneID" id="95682233"/>
<dbReference type="Gene3D" id="3.30.200.20">
    <property type="entry name" value="Phosphorylase Kinase, domain 1"/>
    <property type="match status" value="1"/>
</dbReference>
<evidence type="ECO:0000313" key="5">
    <source>
        <dbReference type="EMBL" id="PMC55471.1"/>
    </source>
</evidence>
<dbReference type="Gene3D" id="1.10.10.10">
    <property type="entry name" value="Winged helix-like DNA-binding domain superfamily/Winged helix DNA-binding domain"/>
    <property type="match status" value="1"/>
</dbReference>
<proteinExistence type="predicted"/>
<dbReference type="AlphaFoldDB" id="A0A9X7FGB8"/>
<dbReference type="InterPro" id="IPR050065">
    <property type="entry name" value="GlmU-like"/>
</dbReference>
<dbReference type="SUPFAM" id="SSF46785">
    <property type="entry name" value="Winged helix' DNA-binding domain"/>
    <property type="match status" value="1"/>
</dbReference>
<accession>A0A9X7FGB8</accession>
<sequence>MEAYSALTHNEFAVISALQRLPGSNQRTIAEHTKLSLGTVNSALRDAIQHGFVVNGEVTSKGLTALEPHRVHNAVIMAAGLSSRFSPISYELPKGLLTVRGEVLIERQIRQLQAAGINDISVVVGYKQERFFYLEDKFTKGDFCVKIVPNKEYRERNNNSSIMAVAHLLSNTYICSSDNYFDENPFEPYVWKAYYSAQYQQGRTKEWCMSVGAHNRITSVTIGGSDAWYMIGHVYFDSEFSAKFVRILHAEYDWPQTAGKLWEDILIEHLDELDMRMRRYDPPIIHEFDSLDELREFDPLFLENVDSEVFDRIVKVLGCKKSDICDVYPLKNGLTNLSCHFMVGSNEYVYRHPGVGTDVLVNRQAEDEALRAAQHLGLDGTLVADDPKYGWKISHFLKGCRTADFHDSCDLREGMRLIRKLHNSGATVSRCFDFYEESQRYLRDLRARRVALPEGADALLHKVDCLHECVSKDACQKICLAHNDILGANVLVDVAGRYHLIDWEYAGMSDYAQDLGTLCVSDALNEQEFDAVLAEYFERNPTCAERRHCMAYVGFAGWCWYLWSLVKEAEGEPVGDCRYLYYRYAKRYVDRASSEYGAVSAESSESAGCDGSAGSVAKV</sequence>
<keyword evidence="2" id="KW-0548">Nucleotidyltransferase</keyword>
<dbReference type="Pfam" id="PF01636">
    <property type="entry name" value="APH"/>
    <property type="match status" value="1"/>
</dbReference>
<dbReference type="EMBL" id="PNGY01000001">
    <property type="protein sequence ID" value="PMC55471.1"/>
    <property type="molecule type" value="Genomic_DNA"/>
</dbReference>
<dbReference type="Pfam" id="PF13730">
    <property type="entry name" value="HTH_36"/>
    <property type="match status" value="1"/>
</dbReference>
<feature type="domain" description="Aminoglycoside phosphotransferase" evidence="3">
    <location>
        <begin position="415"/>
        <end position="538"/>
    </location>
</feature>
<dbReference type="InterPro" id="IPR036388">
    <property type="entry name" value="WH-like_DNA-bd_sf"/>
</dbReference>
<comment type="caution">
    <text evidence="5">The sequence shown here is derived from an EMBL/GenBank/DDBJ whole genome shotgun (WGS) entry which is preliminary data.</text>
</comment>
<dbReference type="InterPro" id="IPR011009">
    <property type="entry name" value="Kinase-like_dom_sf"/>
</dbReference>
<evidence type="ECO:0000313" key="6">
    <source>
        <dbReference type="Proteomes" id="UP000235293"/>
    </source>
</evidence>
<dbReference type="Pfam" id="PF12804">
    <property type="entry name" value="NTP_transf_3"/>
    <property type="match status" value="1"/>
</dbReference>
<gene>
    <name evidence="5" type="ORF">CJ213_05210</name>
</gene>
<evidence type="ECO:0000259" key="3">
    <source>
        <dbReference type="Pfam" id="PF01636"/>
    </source>
</evidence>
<protein>
    <submittedName>
        <fullName evidence="5">MarR family transcriptional regulator</fullName>
    </submittedName>
</protein>
<dbReference type="Gene3D" id="3.90.550.10">
    <property type="entry name" value="Spore Coat Polysaccharide Biosynthesis Protein SpsA, Chain A"/>
    <property type="match status" value="1"/>
</dbReference>
<dbReference type="InterPro" id="IPR029044">
    <property type="entry name" value="Nucleotide-diphossugar_trans"/>
</dbReference>
<feature type="domain" description="MobA-like NTP transferase" evidence="4">
    <location>
        <begin position="74"/>
        <end position="164"/>
    </location>
</feature>
<evidence type="ECO:0000256" key="1">
    <source>
        <dbReference type="ARBA" id="ARBA00022679"/>
    </source>
</evidence>
<dbReference type="Proteomes" id="UP000235293">
    <property type="component" value="Unassembled WGS sequence"/>
</dbReference>
<name>A0A9X7FGB8_9BIFI</name>
<dbReference type="RefSeq" id="WP_102155628.1">
    <property type="nucleotide sequence ID" value="NZ_JBLLQC010000001.1"/>
</dbReference>
<dbReference type="InterPro" id="IPR025877">
    <property type="entry name" value="MobA-like_NTP_Trfase"/>
</dbReference>
<dbReference type="CDD" id="cd05151">
    <property type="entry name" value="ChoK-like"/>
    <property type="match status" value="1"/>
</dbReference>
<dbReference type="PANTHER" id="PTHR43584">
    <property type="entry name" value="NUCLEOTIDYL TRANSFERASE"/>
    <property type="match status" value="1"/>
</dbReference>
<keyword evidence="1" id="KW-0808">Transferase</keyword>
<dbReference type="Gene3D" id="3.90.1200.10">
    <property type="match status" value="1"/>
</dbReference>
<dbReference type="InterPro" id="IPR036390">
    <property type="entry name" value="WH_DNA-bd_sf"/>
</dbReference>
<dbReference type="SUPFAM" id="SSF53448">
    <property type="entry name" value="Nucleotide-diphospho-sugar transferases"/>
    <property type="match status" value="1"/>
</dbReference>